<dbReference type="Proteomes" id="UP000002217">
    <property type="component" value="Chromosome"/>
</dbReference>
<dbReference type="PANTHER" id="PTHR30337:SF0">
    <property type="entry name" value="NUCLEASE SBCCD SUBUNIT D"/>
    <property type="match status" value="1"/>
</dbReference>
<dbReference type="GO" id="GO:0016787">
    <property type="term" value="F:hydrolase activity"/>
    <property type="evidence" value="ECO:0007669"/>
    <property type="project" value="InterPro"/>
</dbReference>
<dbReference type="eggNOG" id="COG0420">
    <property type="taxonomic scope" value="Bacteria"/>
</dbReference>
<dbReference type="EMBL" id="CP001720">
    <property type="protein sequence ID" value="ACV62266.1"/>
    <property type="molecule type" value="Genomic_DNA"/>
</dbReference>
<evidence type="ECO:0000313" key="2">
    <source>
        <dbReference type="EMBL" id="ACV62266.1"/>
    </source>
</evidence>
<name>C8W6H7_DESAS</name>
<dbReference type="STRING" id="485916.Dtox_1390"/>
<reference evidence="2 3" key="1">
    <citation type="journal article" date="2009" name="Stand. Genomic Sci.">
        <title>Complete genome sequence of Desulfotomaculum acetoxidans type strain (5575).</title>
        <authorList>
            <person name="Spring S."/>
            <person name="Lapidus A."/>
            <person name="Schroder M."/>
            <person name="Gleim D."/>
            <person name="Sims D."/>
            <person name="Meincke L."/>
            <person name="Glavina Del Rio T."/>
            <person name="Tice H."/>
            <person name="Copeland A."/>
            <person name="Cheng J.F."/>
            <person name="Lucas S."/>
            <person name="Chen F."/>
            <person name="Nolan M."/>
            <person name="Bruce D."/>
            <person name="Goodwin L."/>
            <person name="Pitluck S."/>
            <person name="Ivanova N."/>
            <person name="Mavromatis K."/>
            <person name="Mikhailova N."/>
            <person name="Pati A."/>
            <person name="Chen A."/>
            <person name="Palaniappan K."/>
            <person name="Land M."/>
            <person name="Hauser L."/>
            <person name="Chang Y.J."/>
            <person name="Jeffries C.D."/>
            <person name="Chain P."/>
            <person name="Saunders E."/>
            <person name="Brettin T."/>
            <person name="Detter J.C."/>
            <person name="Goker M."/>
            <person name="Bristow J."/>
            <person name="Eisen J.A."/>
            <person name="Markowitz V."/>
            <person name="Hugenholtz P."/>
            <person name="Kyrpides N.C."/>
            <person name="Klenk H.P."/>
            <person name="Han C."/>
        </authorList>
    </citation>
    <scope>NUCLEOTIDE SEQUENCE [LARGE SCALE GENOMIC DNA]</scope>
    <source>
        <strain evidence="3">ATCC 49208 / DSM 771 / VKM B-1644</strain>
    </source>
</reference>
<evidence type="ECO:0000259" key="1">
    <source>
        <dbReference type="Pfam" id="PF00149"/>
    </source>
</evidence>
<dbReference type="OrthoDB" id="9773856at2"/>
<organism evidence="2 3">
    <name type="scientific">Desulfofarcimen acetoxidans (strain ATCC 49208 / DSM 771 / KCTC 5769 / VKM B-1644 / 5575)</name>
    <name type="common">Desulfotomaculum acetoxidans</name>
    <dbReference type="NCBI Taxonomy" id="485916"/>
    <lineage>
        <taxon>Bacteria</taxon>
        <taxon>Bacillati</taxon>
        <taxon>Bacillota</taxon>
        <taxon>Clostridia</taxon>
        <taxon>Eubacteriales</taxon>
        <taxon>Peptococcaceae</taxon>
        <taxon>Desulfofarcimen</taxon>
    </lineage>
</organism>
<dbReference type="SUPFAM" id="SSF56300">
    <property type="entry name" value="Metallo-dependent phosphatases"/>
    <property type="match status" value="1"/>
</dbReference>
<dbReference type="AlphaFoldDB" id="C8W6H7"/>
<dbReference type="PANTHER" id="PTHR30337">
    <property type="entry name" value="COMPONENT OF ATP-DEPENDENT DSDNA EXONUCLEASE"/>
    <property type="match status" value="1"/>
</dbReference>
<keyword evidence="3" id="KW-1185">Reference proteome</keyword>
<dbReference type="Gene3D" id="3.60.21.10">
    <property type="match status" value="1"/>
</dbReference>
<dbReference type="InterPro" id="IPR029052">
    <property type="entry name" value="Metallo-depent_PP-like"/>
</dbReference>
<accession>C8W6H7</accession>
<evidence type="ECO:0000313" key="3">
    <source>
        <dbReference type="Proteomes" id="UP000002217"/>
    </source>
</evidence>
<dbReference type="HOGENOM" id="CLU_071838_0_0_9"/>
<dbReference type="Pfam" id="PF00149">
    <property type="entry name" value="Metallophos"/>
    <property type="match status" value="1"/>
</dbReference>
<dbReference type="InterPro" id="IPR004843">
    <property type="entry name" value="Calcineurin-like_PHP"/>
</dbReference>
<dbReference type="RefSeq" id="WP_015756981.1">
    <property type="nucleotide sequence ID" value="NC_013216.1"/>
</dbReference>
<dbReference type="InterPro" id="IPR050535">
    <property type="entry name" value="DNA_Repair-Maintenance_Comp"/>
</dbReference>
<sequence>MKFLYMTDTHIRGNSPQGRLDNFPETLARKLSEVVQLANRLEVAALLHGGDLFDTPNPTLAVTGIFTDILKQCRAPVIAVAGNHDLFAYNPATLGRTMLGFLARLGLLKLLQPGERLYFKSPNLTVQLTGQHFHAELDREEPRRGYLTDKKDCDLAVHMVHGMLLQKNIFPGALYTLIEHIAPHTQADFTLCGHAHLGFADTKINERYFINPGAMVRLSAMPEEISRRPQVVLLDFSSAAAKYSKIPLQSALPGEQVLDRSHIDAKVFQEEKLAAFVQSIKAAGEYEISDINDIVNNIAVSKKLPDEVREEALKRLAAVQETLS</sequence>
<proteinExistence type="predicted"/>
<gene>
    <name evidence="2" type="ordered locus">Dtox_1390</name>
</gene>
<dbReference type="KEGG" id="dae:Dtox_1390"/>
<feature type="domain" description="Calcineurin-like phosphoesterase" evidence="1">
    <location>
        <begin position="1"/>
        <end position="196"/>
    </location>
</feature>
<protein>
    <submittedName>
        <fullName evidence="2">Metallophosphoesterase</fullName>
    </submittedName>
</protein>